<dbReference type="Gene3D" id="3.40.50.1100">
    <property type="match status" value="2"/>
</dbReference>
<organism evidence="2 3">
    <name type="scientific">Pseudocercospora fijiensis (strain CIRAD86)</name>
    <name type="common">Black leaf streak disease fungus</name>
    <name type="synonym">Mycosphaerella fijiensis</name>
    <dbReference type="NCBI Taxonomy" id="383855"/>
    <lineage>
        <taxon>Eukaryota</taxon>
        <taxon>Fungi</taxon>
        <taxon>Dikarya</taxon>
        <taxon>Ascomycota</taxon>
        <taxon>Pezizomycotina</taxon>
        <taxon>Dothideomycetes</taxon>
        <taxon>Dothideomycetidae</taxon>
        <taxon>Mycosphaerellales</taxon>
        <taxon>Mycosphaerellaceae</taxon>
        <taxon>Pseudocercospora</taxon>
    </lineage>
</organism>
<keyword evidence="3" id="KW-1185">Reference proteome</keyword>
<dbReference type="PANTHER" id="PTHR42937:SF1">
    <property type="entry name" value="DIAMINOPROPIONATE AMMONIA-LYASE"/>
    <property type="match status" value="1"/>
</dbReference>
<dbReference type="SUPFAM" id="SSF53686">
    <property type="entry name" value="Tryptophan synthase beta subunit-like PLP-dependent enzymes"/>
    <property type="match status" value="1"/>
</dbReference>
<dbReference type="AlphaFoldDB" id="M3AA93"/>
<evidence type="ECO:0000313" key="3">
    <source>
        <dbReference type="Proteomes" id="UP000016932"/>
    </source>
</evidence>
<protein>
    <recommendedName>
        <fullName evidence="1">Tryptophan synthase beta chain-like PALP domain-containing protein</fullName>
    </recommendedName>
</protein>
<sequence length="374" mass="40391">EVSRPWIYQNPLADDARRWTADIADPAVEAFHKALPDYNETPLRALDDVASELGLAHVFLKDESARCGLPAFKILGASWAAHNAICKHLHLPSTSSLPQVRAALAEAQAAGNAVRLVTCSEGNWGRACARMSRILGIEATIYVPGFMSTSTLNLLRDEGAHVRVLKNGSYDDSIAATRKDSHETGALMVMDTSWAGYAEVPQWVTDGYSTMLTETDRQVAAVAPGVKPNTFFASVGVGSWAHAVVAHYKAAASDNRIISVEPTAAASLKESLHMRKLTPIKTRETIMAGMCCGTTSDIAWPVLKSGTHAALTVTDQESHESVQYLQQRGVNAGPCGAATLAALRKYVADVDPEERKSMVVVLFSTEGWREYEVP</sequence>
<gene>
    <name evidence="2" type="ORF">MYCFIDRAFT_118244</name>
</gene>
<evidence type="ECO:0000259" key="1">
    <source>
        <dbReference type="Pfam" id="PF00291"/>
    </source>
</evidence>
<feature type="non-terminal residue" evidence="2">
    <location>
        <position position="1"/>
    </location>
</feature>
<dbReference type="GeneID" id="19330349"/>
<dbReference type="PANTHER" id="PTHR42937">
    <property type="match status" value="1"/>
</dbReference>
<evidence type="ECO:0000313" key="2">
    <source>
        <dbReference type="EMBL" id="EME81536.1"/>
    </source>
</evidence>
<dbReference type="STRING" id="383855.M3AA93"/>
<dbReference type="RefSeq" id="XP_007928708.1">
    <property type="nucleotide sequence ID" value="XM_007930517.1"/>
</dbReference>
<dbReference type="InterPro" id="IPR036052">
    <property type="entry name" value="TrpB-like_PALP_sf"/>
</dbReference>
<dbReference type="KEGG" id="pfj:MYCFIDRAFT_118244"/>
<dbReference type="EMBL" id="KB446560">
    <property type="protein sequence ID" value="EME81536.1"/>
    <property type="molecule type" value="Genomic_DNA"/>
</dbReference>
<feature type="domain" description="Tryptophan synthase beta chain-like PALP" evidence="1">
    <location>
        <begin position="37"/>
        <end position="362"/>
    </location>
</feature>
<proteinExistence type="predicted"/>
<reference evidence="2 3" key="1">
    <citation type="journal article" date="2012" name="PLoS Pathog.">
        <title>Diverse lifestyles and strategies of plant pathogenesis encoded in the genomes of eighteen Dothideomycetes fungi.</title>
        <authorList>
            <person name="Ohm R.A."/>
            <person name="Feau N."/>
            <person name="Henrissat B."/>
            <person name="Schoch C.L."/>
            <person name="Horwitz B.A."/>
            <person name="Barry K.W."/>
            <person name="Condon B.J."/>
            <person name="Copeland A.C."/>
            <person name="Dhillon B."/>
            <person name="Glaser F."/>
            <person name="Hesse C.N."/>
            <person name="Kosti I."/>
            <person name="LaButti K."/>
            <person name="Lindquist E.A."/>
            <person name="Lucas S."/>
            <person name="Salamov A.A."/>
            <person name="Bradshaw R.E."/>
            <person name="Ciuffetti L."/>
            <person name="Hamelin R.C."/>
            <person name="Kema G.H.J."/>
            <person name="Lawrence C."/>
            <person name="Scott J.A."/>
            <person name="Spatafora J.W."/>
            <person name="Turgeon B.G."/>
            <person name="de Wit P.J.G.M."/>
            <person name="Zhong S."/>
            <person name="Goodwin S.B."/>
            <person name="Grigoriev I.V."/>
        </authorList>
    </citation>
    <scope>NUCLEOTIDE SEQUENCE [LARGE SCALE GENOMIC DNA]</scope>
    <source>
        <strain evidence="2 3">CIRAD86</strain>
    </source>
</reference>
<dbReference type="Pfam" id="PF00291">
    <property type="entry name" value="PALP"/>
    <property type="match status" value="1"/>
</dbReference>
<dbReference type="OrthoDB" id="10059875at2759"/>
<dbReference type="Proteomes" id="UP000016932">
    <property type="component" value="Unassembled WGS sequence"/>
</dbReference>
<accession>M3AA93</accession>
<dbReference type="eggNOG" id="ENOG502RXDS">
    <property type="taxonomic scope" value="Eukaryota"/>
</dbReference>
<name>M3AA93_PSEFD</name>
<dbReference type="HOGENOM" id="CLU_021802_8_4_1"/>
<feature type="non-terminal residue" evidence="2">
    <location>
        <position position="374"/>
    </location>
</feature>
<dbReference type="VEuPathDB" id="FungiDB:MYCFIDRAFT_118244"/>
<dbReference type="InterPro" id="IPR001926">
    <property type="entry name" value="TrpB-like_PALP"/>
</dbReference>